<dbReference type="EMBL" id="JAMQCP010000001">
    <property type="protein sequence ID" value="MDS0252888.1"/>
    <property type="molecule type" value="Genomic_DNA"/>
</dbReference>
<proteinExistence type="predicted"/>
<evidence type="ECO:0000313" key="3">
    <source>
        <dbReference type="EMBL" id="MDS0252888.1"/>
    </source>
</evidence>
<evidence type="ECO:0000313" key="4">
    <source>
        <dbReference type="Proteomes" id="UP001248536"/>
    </source>
</evidence>
<name>A0ABU2EX84_HALAR</name>
<keyword evidence="1" id="KW-0175">Coiled coil</keyword>
<feature type="compositionally biased region" description="Acidic residues" evidence="2">
    <location>
        <begin position="143"/>
        <end position="156"/>
    </location>
</feature>
<comment type="caution">
    <text evidence="3">The sequence shown here is derived from an EMBL/GenBank/DDBJ whole genome shotgun (WGS) entry which is preliminary data.</text>
</comment>
<dbReference type="InterPro" id="IPR036388">
    <property type="entry name" value="WH-like_DNA-bd_sf"/>
</dbReference>
<feature type="compositionally biased region" description="Basic and acidic residues" evidence="2">
    <location>
        <begin position="47"/>
        <end position="56"/>
    </location>
</feature>
<dbReference type="Pfam" id="PF13412">
    <property type="entry name" value="HTH_24"/>
    <property type="match status" value="1"/>
</dbReference>
<dbReference type="Proteomes" id="UP001248536">
    <property type="component" value="Unassembled WGS sequence"/>
</dbReference>
<dbReference type="InterPro" id="IPR001387">
    <property type="entry name" value="Cro/C1-type_HTH"/>
</dbReference>
<feature type="coiled-coil region" evidence="1">
    <location>
        <begin position="206"/>
        <end position="233"/>
    </location>
</feature>
<feature type="compositionally biased region" description="Polar residues" evidence="2">
    <location>
        <begin position="65"/>
        <end position="79"/>
    </location>
</feature>
<accession>A0ABU2EX84</accession>
<feature type="compositionally biased region" description="Polar residues" evidence="2">
    <location>
        <begin position="157"/>
        <end position="168"/>
    </location>
</feature>
<evidence type="ECO:0000256" key="1">
    <source>
        <dbReference type="SAM" id="Coils"/>
    </source>
</evidence>
<feature type="region of interest" description="Disordered" evidence="2">
    <location>
        <begin position="141"/>
        <end position="201"/>
    </location>
</feature>
<dbReference type="InterPro" id="IPR036390">
    <property type="entry name" value="WH_DNA-bd_sf"/>
</dbReference>
<protein>
    <submittedName>
        <fullName evidence="3">Winged helix-turn-helix transcriptional regulator</fullName>
    </submittedName>
</protein>
<evidence type="ECO:0000256" key="2">
    <source>
        <dbReference type="SAM" id="MobiDB-lite"/>
    </source>
</evidence>
<dbReference type="Gene3D" id="1.10.10.10">
    <property type="entry name" value="Winged helix-like DNA-binding domain superfamily/Winged helix DNA-binding domain"/>
    <property type="match status" value="1"/>
</dbReference>
<gene>
    <name evidence="3" type="ORF">NC662_04050</name>
</gene>
<organism evidence="3 4">
    <name type="scientific">Haloarcula argentinensis</name>
    <dbReference type="NCBI Taxonomy" id="43776"/>
    <lineage>
        <taxon>Archaea</taxon>
        <taxon>Methanobacteriati</taxon>
        <taxon>Methanobacteriota</taxon>
        <taxon>Stenosarchaea group</taxon>
        <taxon>Halobacteria</taxon>
        <taxon>Halobacteriales</taxon>
        <taxon>Haloarculaceae</taxon>
        <taxon>Haloarcula</taxon>
    </lineage>
</organism>
<keyword evidence="4" id="KW-1185">Reference proteome</keyword>
<dbReference type="CDD" id="cd00093">
    <property type="entry name" value="HTH_XRE"/>
    <property type="match status" value="1"/>
</dbReference>
<reference evidence="3 4" key="1">
    <citation type="submission" date="2022-06" db="EMBL/GenBank/DDBJ databases">
        <title>Haloarcula sp. a new haloarchaeum isolate from saline soil.</title>
        <authorList>
            <person name="Strakova D."/>
            <person name="Galisteo C."/>
            <person name="Sanchez-Porro C."/>
            <person name="Ventosa A."/>
        </authorList>
    </citation>
    <scope>NUCLEOTIDE SEQUENCE [LARGE SCALE GENOMIC DNA]</scope>
    <source>
        <strain evidence="3 4">JCM 15760</strain>
    </source>
</reference>
<sequence length="272" mass="28807">MSKSTNGRTAPKSMRHKQILDVAAENPEASIAELAAEVPSATAELVERVLEEHGDPAEADETETADQSQSDPSTESQSYPAPADLSSTERETIRAIQKHPTASQRDLAEKLGVTASTVSNRVNGIDGFDWANREAFANAVFSDGEDESATISDEAETQASDTQSPESTDNPDEADSQASGPDTAPADGHRSPTAVETAAGEVNTTLTTFQSTVEDLSAQLAELEGQVETVADGGGSPQPFQDPELVHKVVHACMDSDKISEEEELRILDSLL</sequence>
<feature type="region of interest" description="Disordered" evidence="2">
    <location>
        <begin position="47"/>
        <end position="108"/>
    </location>
</feature>
<dbReference type="SUPFAM" id="SSF46785">
    <property type="entry name" value="Winged helix' DNA-binding domain"/>
    <property type="match status" value="1"/>
</dbReference>